<dbReference type="InterPro" id="IPR001606">
    <property type="entry name" value="ARID_dom"/>
</dbReference>
<feature type="domain" description="ARID" evidence="6">
    <location>
        <begin position="19"/>
        <end position="116"/>
    </location>
</feature>
<dbReference type="Pfam" id="PF01388">
    <property type="entry name" value="ARID"/>
    <property type="match status" value="1"/>
</dbReference>
<keyword evidence="1" id="KW-0156">Chromatin regulator</keyword>
<keyword evidence="8" id="KW-1185">Reference proteome</keyword>
<keyword evidence="2" id="KW-0805">Transcription regulation</keyword>
<keyword evidence="4" id="KW-0539">Nucleus</keyword>
<dbReference type="Pfam" id="PF02257">
    <property type="entry name" value="RFX_DNA_binding"/>
    <property type="match status" value="1"/>
</dbReference>
<dbReference type="SMART" id="SM00501">
    <property type="entry name" value="BRIGHT"/>
    <property type="match status" value="1"/>
</dbReference>
<dbReference type="PROSITE" id="PS00028">
    <property type="entry name" value="ZINC_FINGER_C2H2_1"/>
    <property type="match status" value="1"/>
</dbReference>
<dbReference type="PROSITE" id="PS51011">
    <property type="entry name" value="ARID"/>
    <property type="match status" value="1"/>
</dbReference>
<evidence type="ECO:0000256" key="4">
    <source>
        <dbReference type="ARBA" id="ARBA00023242"/>
    </source>
</evidence>
<dbReference type="PANTHER" id="PTHR22970:SF14">
    <property type="entry name" value="AT-RICH INTERACTIVE DOMAIN-CONTAINING PROTEIN 2"/>
    <property type="match status" value="1"/>
</dbReference>
<dbReference type="EMBL" id="JAPWDV010000002">
    <property type="protein sequence ID" value="KAJ6219403.1"/>
    <property type="molecule type" value="Genomic_DNA"/>
</dbReference>
<keyword evidence="3" id="KW-0804">Transcription</keyword>
<protein>
    <recommendedName>
        <fullName evidence="6">ARID domain-containing protein</fullName>
    </recommendedName>
</protein>
<dbReference type="CDD" id="cd16100">
    <property type="entry name" value="ARID"/>
    <property type="match status" value="1"/>
</dbReference>
<dbReference type="Gene3D" id="1.10.150.60">
    <property type="entry name" value="ARID DNA-binding domain"/>
    <property type="match status" value="1"/>
</dbReference>
<evidence type="ECO:0000256" key="5">
    <source>
        <dbReference type="SAM" id="MobiDB-lite"/>
    </source>
</evidence>
<organism evidence="7 8">
    <name type="scientific">Blomia tropicalis</name>
    <name type="common">Mite</name>
    <dbReference type="NCBI Taxonomy" id="40697"/>
    <lineage>
        <taxon>Eukaryota</taxon>
        <taxon>Metazoa</taxon>
        <taxon>Ecdysozoa</taxon>
        <taxon>Arthropoda</taxon>
        <taxon>Chelicerata</taxon>
        <taxon>Arachnida</taxon>
        <taxon>Acari</taxon>
        <taxon>Acariformes</taxon>
        <taxon>Sarcoptiformes</taxon>
        <taxon>Astigmata</taxon>
        <taxon>Glycyphagoidea</taxon>
        <taxon>Echimyopodidae</taxon>
        <taxon>Blomia</taxon>
    </lineage>
</organism>
<dbReference type="SMART" id="SM01014">
    <property type="entry name" value="ARID"/>
    <property type="match status" value="1"/>
</dbReference>
<dbReference type="InterPro" id="IPR052406">
    <property type="entry name" value="Chromatin_Remodeling_Comp"/>
</dbReference>
<dbReference type="GO" id="GO:0006355">
    <property type="term" value="P:regulation of DNA-templated transcription"/>
    <property type="evidence" value="ECO:0007669"/>
    <property type="project" value="InterPro"/>
</dbReference>
<gene>
    <name evidence="7" type="ORF">RDWZM_005215</name>
</gene>
<evidence type="ECO:0000313" key="8">
    <source>
        <dbReference type="Proteomes" id="UP001142055"/>
    </source>
</evidence>
<dbReference type="Gene3D" id="1.10.10.10">
    <property type="entry name" value="Winged helix-like DNA-binding domain superfamily/Winged helix DNA-binding domain"/>
    <property type="match status" value="1"/>
</dbReference>
<dbReference type="InterPro" id="IPR036431">
    <property type="entry name" value="ARID_dom_sf"/>
</dbReference>
<dbReference type="InterPro" id="IPR003150">
    <property type="entry name" value="DNA-bd_RFX"/>
</dbReference>
<sequence>MNQPDMASTATTTTTITNTNKHEQFISDLVQFYRNRGIHNVNPKQFIARLNGKRINLCELYSCVLEYGGSYRVNQLNLWEEIYCKLFKTGCIGANFSVALRQIYNRYLLQYEKLNSATFQSDQWNEDEDDDNLFTNNNSSSNSYVSASNIANELNNVTDNCGQVHNDTKLYCSLLSGLPNEINFAFNVATILSNCNRFDWSNDYKFINVILESMKWYCCVCDQYEEDLTFGRSTNHQEIVDNELELFRNFIHLSIKKINQEDKEDKPISNGTIDLDSENNDDDDIQLETELPKLPIKKNEIVYTERRCNCYRQLWFRTCQDENVLKLVFDDENEQDQDIDPNRPYLYIDIPPNQLKKQQQRIELIAGIILNISVTYDSTAVNRVSMINLMKLLLLLLRSNNVSYINLSLEILSNISPSLSFESSKPEPELFYCLLDSLLENVVHRAINSNNLHNTTKSFEILARYISCLNNDANLFLEPHFENVNLYERITQLLTCQYDIALLLALLEFCLTLSEVRPFLLVQNDDKIFIKILINLLNCDASSHFTVGAFKKVKIIDERPKTEAVQLQQTNTVQVQNNQIQLINAGNQVVKSVVTNPTIVNSSVATQNLLDNESFAINWLRTTYEDSAGSSFKVNDIYAEYVKYCCRNSRKNVIAAQSFSFLIKRCFPSCNLNFNQSIVEGLTLKSSLTVPVNQTVNQSNLNNNQVISQHPQLMSPILKAHLSTPPKNNAISGSAIQEVTHSTTNTSTLIKSLLANKLRNNQQTLTITSTPIVTTQTIKPIMTQVSSQPLTINSTPTVILSNDNNKQQQDMNGQKNVLFTSGGPATSFTLTPTIGSNFIVQNNGQIQLQQQQPGQQILVVRTILSQGGQQNPVRLILPASMITTQQRLQSPIPQQMNGFTVAGTNMVQTIQGQNAQIIQTQLPNQTNGQQIVFSTAPTITTNNIVPQPQQHLSTPLPQPIQPTIRNSAIANSSPLLNVLLDKGKLPDFPSNNQQNQSTPMVSHTPTPIVNNINTSQSQQNQKMFILTTTPTKSNSQPISEPIIANNVFVNNVQEPVKSQPIIQTPILNGDMKVQSQIVTNNSMIKNALECTNSHEITKRLKTGLENNDSLENNEVKKLPIVLSNNVQQENKNSNSLQTELVNCDNVAETKPAAINSVDANQVKSVVNNVSPVNVEAVTPTPNSIVPQPLKTNGPEAEFECQWDNCHKKFVRPSEVFVHVHSDHIMIESCSNIMNCLWGGPEGKGPGCLSKRPKLSLLTHLQDFHCNPNILKQELIRRKQLSTMGSTTIILPQPPAHPGYAQNAAMLAIRRHATNYVENSIAANPTVIHSPLTVSIRLTSALILRNLAERSNLIKKSLELFEPQLCEVSIAEGRDESRTVAQCLAVMNEKK</sequence>
<dbReference type="InterPro" id="IPR036388">
    <property type="entry name" value="WH-like_DNA-bd_sf"/>
</dbReference>
<accession>A0A9Q0M694</accession>
<evidence type="ECO:0000259" key="6">
    <source>
        <dbReference type="PROSITE" id="PS51011"/>
    </source>
</evidence>
<dbReference type="Proteomes" id="UP001142055">
    <property type="component" value="Chromosome 2"/>
</dbReference>
<evidence type="ECO:0000256" key="3">
    <source>
        <dbReference type="ARBA" id="ARBA00023163"/>
    </source>
</evidence>
<comment type="caution">
    <text evidence="7">The sequence shown here is derived from an EMBL/GenBank/DDBJ whole genome shotgun (WGS) entry which is preliminary data.</text>
</comment>
<evidence type="ECO:0000256" key="2">
    <source>
        <dbReference type="ARBA" id="ARBA00023015"/>
    </source>
</evidence>
<dbReference type="OMA" id="IPAKVQP"/>
<feature type="region of interest" description="Disordered" evidence="5">
    <location>
        <begin position="262"/>
        <end position="281"/>
    </location>
</feature>
<proteinExistence type="predicted"/>
<dbReference type="GO" id="GO:0006325">
    <property type="term" value="P:chromatin organization"/>
    <property type="evidence" value="ECO:0007669"/>
    <property type="project" value="UniProtKB-KW"/>
</dbReference>
<reference evidence="7" key="1">
    <citation type="submission" date="2022-12" db="EMBL/GenBank/DDBJ databases">
        <title>Genome assemblies of Blomia tropicalis.</title>
        <authorList>
            <person name="Cui Y."/>
        </authorList>
    </citation>
    <scope>NUCLEOTIDE SEQUENCE</scope>
    <source>
        <tissue evidence="7">Adult mites</tissue>
    </source>
</reference>
<evidence type="ECO:0000313" key="7">
    <source>
        <dbReference type="EMBL" id="KAJ6219403.1"/>
    </source>
</evidence>
<dbReference type="SUPFAM" id="SSF46774">
    <property type="entry name" value="ARID-like"/>
    <property type="match status" value="1"/>
</dbReference>
<dbReference type="GO" id="GO:0003677">
    <property type="term" value="F:DNA binding"/>
    <property type="evidence" value="ECO:0007669"/>
    <property type="project" value="InterPro"/>
</dbReference>
<evidence type="ECO:0000256" key="1">
    <source>
        <dbReference type="ARBA" id="ARBA00022853"/>
    </source>
</evidence>
<dbReference type="PANTHER" id="PTHR22970">
    <property type="entry name" value="AT-RICH INTERACTIVE DOMAIN-CONTAINING PROTEIN 2"/>
    <property type="match status" value="1"/>
</dbReference>
<name>A0A9Q0M694_BLOTA</name>
<dbReference type="InterPro" id="IPR013087">
    <property type="entry name" value="Znf_C2H2_type"/>
</dbReference>